<sequence>MINNEKAKQELLPIEKQFIELKLLRHNKFSDVFLCRHIFTLEDVMIEKFSYSFPLKAGLSSYISSQTMNRKILSSISTMHHTFDVFRNSTSTWYISENIEGDTVDVFINCEVLPISQAKYLFFLFVQTVQILHNHLLAVNDWRPKNFYMSSTMIKFMNYSELTPFTEVSNEKGLVYLTDPRWMAPEAFLSKRYTLPEADIWCLGLYLHYMLTGQLLFKDAKTMKRELKNFKYKPPRDMDVVASDLLSSILVLDPKKRLAIREILSHKFLMPTVPFPINRIPIEISNEITKWLNFFDLDHDTIIEKMKSYVCDDSVLLYNLIIRAVQKGRTLANIQQSKELNLNEILVKYATFPEEIQIDKFLFSDQKKNVNSSPRSPSSFVISLPYSSASRSPISTVRPSHASILTQHPSSQSIQNFEAKKDEKFNSCNVSIDDEKRKKKSQNLSKLLSICSNGLSNKGIQVEHLQSFVRNAQGFPSQIFKK</sequence>
<evidence type="ECO:0000256" key="5">
    <source>
        <dbReference type="ARBA" id="ARBA00022840"/>
    </source>
</evidence>
<evidence type="ECO:0000256" key="2">
    <source>
        <dbReference type="ARBA" id="ARBA00022679"/>
    </source>
</evidence>
<keyword evidence="2" id="KW-0808">Transferase</keyword>
<dbReference type="Gene3D" id="1.10.510.10">
    <property type="entry name" value="Transferase(Phosphotransferase) domain 1"/>
    <property type="match status" value="1"/>
</dbReference>
<keyword evidence="8" id="KW-1185">Reference proteome</keyword>
<feature type="domain" description="Protein kinase" evidence="6">
    <location>
        <begin position="18"/>
        <end position="269"/>
    </location>
</feature>
<name>A0ABR2H4H1_9EUKA</name>
<comment type="caution">
    <text evidence="7">The sequence shown here is derived from an EMBL/GenBank/DDBJ whole genome shotgun (WGS) entry which is preliminary data.</text>
</comment>
<dbReference type="SUPFAM" id="SSF56112">
    <property type="entry name" value="Protein kinase-like (PK-like)"/>
    <property type="match status" value="1"/>
</dbReference>
<evidence type="ECO:0000259" key="6">
    <source>
        <dbReference type="PROSITE" id="PS50011"/>
    </source>
</evidence>
<dbReference type="PANTHER" id="PTHR24346">
    <property type="entry name" value="MAP/MICROTUBULE AFFINITY-REGULATING KINASE"/>
    <property type="match status" value="1"/>
</dbReference>
<evidence type="ECO:0000256" key="4">
    <source>
        <dbReference type="ARBA" id="ARBA00022777"/>
    </source>
</evidence>
<gene>
    <name evidence="7" type="ORF">M9Y10_027314</name>
</gene>
<organism evidence="7 8">
    <name type="scientific">Tritrichomonas musculus</name>
    <dbReference type="NCBI Taxonomy" id="1915356"/>
    <lineage>
        <taxon>Eukaryota</taxon>
        <taxon>Metamonada</taxon>
        <taxon>Parabasalia</taxon>
        <taxon>Tritrichomonadida</taxon>
        <taxon>Tritrichomonadidae</taxon>
        <taxon>Tritrichomonas</taxon>
    </lineage>
</organism>
<evidence type="ECO:0000313" key="8">
    <source>
        <dbReference type="Proteomes" id="UP001470230"/>
    </source>
</evidence>
<proteinExistence type="predicted"/>
<dbReference type="EMBL" id="JAPFFF010000042">
    <property type="protein sequence ID" value="KAK8841114.1"/>
    <property type="molecule type" value="Genomic_DNA"/>
</dbReference>
<evidence type="ECO:0000313" key="7">
    <source>
        <dbReference type="EMBL" id="KAK8841114.1"/>
    </source>
</evidence>
<dbReference type="InterPro" id="IPR000719">
    <property type="entry name" value="Prot_kinase_dom"/>
</dbReference>
<keyword evidence="4" id="KW-0418">Kinase</keyword>
<keyword evidence="5" id="KW-0067">ATP-binding</keyword>
<evidence type="ECO:0000256" key="3">
    <source>
        <dbReference type="ARBA" id="ARBA00022741"/>
    </source>
</evidence>
<dbReference type="Pfam" id="PF00069">
    <property type="entry name" value="Pkinase"/>
    <property type="match status" value="1"/>
</dbReference>
<evidence type="ECO:0000256" key="1">
    <source>
        <dbReference type="ARBA" id="ARBA00022527"/>
    </source>
</evidence>
<protein>
    <recommendedName>
        <fullName evidence="6">Protein kinase domain-containing protein</fullName>
    </recommendedName>
</protein>
<dbReference type="Proteomes" id="UP001470230">
    <property type="component" value="Unassembled WGS sequence"/>
</dbReference>
<dbReference type="InterPro" id="IPR011009">
    <property type="entry name" value="Kinase-like_dom_sf"/>
</dbReference>
<dbReference type="PANTHER" id="PTHR24346:SF82">
    <property type="entry name" value="KP78A-RELATED"/>
    <property type="match status" value="1"/>
</dbReference>
<dbReference type="SMART" id="SM00220">
    <property type="entry name" value="S_TKc"/>
    <property type="match status" value="1"/>
</dbReference>
<keyword evidence="1" id="KW-0723">Serine/threonine-protein kinase</keyword>
<reference evidence="7 8" key="1">
    <citation type="submission" date="2024-04" db="EMBL/GenBank/DDBJ databases">
        <title>Tritrichomonas musculus Genome.</title>
        <authorList>
            <person name="Alves-Ferreira E."/>
            <person name="Grigg M."/>
            <person name="Lorenzi H."/>
            <person name="Galac M."/>
        </authorList>
    </citation>
    <scope>NUCLEOTIDE SEQUENCE [LARGE SCALE GENOMIC DNA]</scope>
    <source>
        <strain evidence="7 8">EAF2021</strain>
    </source>
</reference>
<dbReference type="PROSITE" id="PS50011">
    <property type="entry name" value="PROTEIN_KINASE_DOM"/>
    <property type="match status" value="1"/>
</dbReference>
<accession>A0ABR2H4H1</accession>
<keyword evidence="3" id="KW-0547">Nucleotide-binding</keyword>